<keyword evidence="2" id="KW-0472">Membrane</keyword>
<dbReference type="EMBL" id="CAKMRJ010004445">
    <property type="protein sequence ID" value="CAH1436620.1"/>
    <property type="molecule type" value="Genomic_DNA"/>
</dbReference>
<evidence type="ECO:0000313" key="3">
    <source>
        <dbReference type="EMBL" id="CAH1436620.1"/>
    </source>
</evidence>
<sequence>MSSYSGDTTPPTPPPVIKERFHYSDKVLIKEDNGMVTEGIYLWPVYTIKTTEEKFIVVEPHHVKRLDDPTSVGRTNVDATSTQLRPPLSKRDLVLILAEGYHETFGEVIGPVVGKQGLYKVRPCGTQEILHLYNVQQLKLVIENWFGHNGGGGGGGGGGGSGGGHHRGSGGGGHRGGSGSGGSGGGHRGGSGSGGSSGGHRGRKGSGRGGGRCGGSYGGGGRHRSDALPLGRPEEGDTVAPRTGVHKGQRGMVISIEGSRMQVELQSGSRPVLSSSRLLWRSLRKSARAVVAALVPVISSTIVVVLVMEVEAMMIMVVSVAGMPNVPNSTNNVELEEKT</sequence>
<evidence type="ECO:0000256" key="2">
    <source>
        <dbReference type="SAM" id="Phobius"/>
    </source>
</evidence>
<name>A0AAU9NFT5_9ASTR</name>
<keyword evidence="2" id="KW-0812">Transmembrane</keyword>
<dbReference type="AlphaFoldDB" id="A0AAU9NFT5"/>
<proteinExistence type="predicted"/>
<comment type="caution">
    <text evidence="3">The sequence shown here is derived from an EMBL/GenBank/DDBJ whole genome shotgun (WGS) entry which is preliminary data.</text>
</comment>
<organism evidence="3 4">
    <name type="scientific">Lactuca virosa</name>
    <dbReference type="NCBI Taxonomy" id="75947"/>
    <lineage>
        <taxon>Eukaryota</taxon>
        <taxon>Viridiplantae</taxon>
        <taxon>Streptophyta</taxon>
        <taxon>Embryophyta</taxon>
        <taxon>Tracheophyta</taxon>
        <taxon>Spermatophyta</taxon>
        <taxon>Magnoliopsida</taxon>
        <taxon>eudicotyledons</taxon>
        <taxon>Gunneridae</taxon>
        <taxon>Pentapetalae</taxon>
        <taxon>asterids</taxon>
        <taxon>campanulids</taxon>
        <taxon>Asterales</taxon>
        <taxon>Asteraceae</taxon>
        <taxon>Cichorioideae</taxon>
        <taxon>Cichorieae</taxon>
        <taxon>Lactucinae</taxon>
        <taxon>Lactuca</taxon>
    </lineage>
</organism>
<keyword evidence="4" id="KW-1185">Reference proteome</keyword>
<protein>
    <submittedName>
        <fullName evidence="3">Uncharacterized protein</fullName>
    </submittedName>
</protein>
<evidence type="ECO:0000256" key="1">
    <source>
        <dbReference type="SAM" id="MobiDB-lite"/>
    </source>
</evidence>
<keyword evidence="2" id="KW-1133">Transmembrane helix</keyword>
<gene>
    <name evidence="3" type="ORF">LVIROSA_LOCUS22988</name>
</gene>
<feature type="transmembrane region" description="Helical" evidence="2">
    <location>
        <begin position="287"/>
        <end position="308"/>
    </location>
</feature>
<feature type="compositionally biased region" description="Gly residues" evidence="1">
    <location>
        <begin position="207"/>
        <end position="220"/>
    </location>
</feature>
<reference evidence="3 4" key="1">
    <citation type="submission" date="2022-01" db="EMBL/GenBank/DDBJ databases">
        <authorList>
            <person name="Xiong W."/>
            <person name="Schranz E."/>
        </authorList>
    </citation>
    <scope>NUCLEOTIDE SEQUENCE [LARGE SCALE GENOMIC DNA]</scope>
</reference>
<accession>A0AAU9NFT5</accession>
<feature type="compositionally biased region" description="Gly residues" evidence="1">
    <location>
        <begin position="153"/>
        <end position="199"/>
    </location>
</feature>
<evidence type="ECO:0000313" key="4">
    <source>
        <dbReference type="Proteomes" id="UP001157418"/>
    </source>
</evidence>
<feature type="region of interest" description="Disordered" evidence="1">
    <location>
        <begin position="153"/>
        <end position="247"/>
    </location>
</feature>
<dbReference type="Proteomes" id="UP001157418">
    <property type="component" value="Unassembled WGS sequence"/>
</dbReference>